<dbReference type="EMBL" id="CP011125">
    <property type="protein sequence ID" value="AKF09613.1"/>
    <property type="molecule type" value="Genomic_DNA"/>
</dbReference>
<organism evidence="1 2">
    <name type="scientific">Sandaracinus amylolyticus</name>
    <dbReference type="NCBI Taxonomy" id="927083"/>
    <lineage>
        <taxon>Bacteria</taxon>
        <taxon>Pseudomonadati</taxon>
        <taxon>Myxococcota</taxon>
        <taxon>Polyangia</taxon>
        <taxon>Polyangiales</taxon>
        <taxon>Sandaracinaceae</taxon>
        <taxon>Sandaracinus</taxon>
    </lineage>
</organism>
<keyword evidence="2" id="KW-1185">Reference proteome</keyword>
<gene>
    <name evidence="1" type="ORF">DB32_006762</name>
</gene>
<dbReference type="Proteomes" id="UP000034883">
    <property type="component" value="Chromosome"/>
</dbReference>
<proteinExistence type="predicted"/>
<evidence type="ECO:0000313" key="1">
    <source>
        <dbReference type="EMBL" id="AKF09613.1"/>
    </source>
</evidence>
<dbReference type="STRING" id="927083.DB32_006762"/>
<dbReference type="AlphaFoldDB" id="A0A0F6YMS9"/>
<sequence>MRHLVVLLALVAGCAEPATFEHGILRHASSPRGCDSGDSATELLVTSDEIACPTAPSLPTRLHLYSDRTLDVGSPSFDMSRTFAAERCIDDVCVDVVGGTVETIDVDGDRVELRWSLELEDGTREEGSASIRVCNGSTGCL</sequence>
<dbReference type="KEGG" id="samy:DB32_006762"/>
<reference evidence="1 2" key="1">
    <citation type="submission" date="2015-03" db="EMBL/GenBank/DDBJ databases">
        <title>Genome assembly of Sandaracinus amylolyticus DSM 53668.</title>
        <authorList>
            <person name="Sharma G."/>
            <person name="Subramanian S."/>
        </authorList>
    </citation>
    <scope>NUCLEOTIDE SEQUENCE [LARGE SCALE GENOMIC DNA]</scope>
    <source>
        <strain evidence="1 2">DSM 53668</strain>
    </source>
</reference>
<protein>
    <submittedName>
        <fullName evidence="1">Uncharacterized protein</fullName>
    </submittedName>
</protein>
<accession>A0A0F6YMS9</accession>
<name>A0A0F6YMS9_9BACT</name>
<evidence type="ECO:0000313" key="2">
    <source>
        <dbReference type="Proteomes" id="UP000034883"/>
    </source>
</evidence>